<comment type="caution">
    <text evidence="2">The sequence shown here is derived from an EMBL/GenBank/DDBJ whole genome shotgun (WGS) entry which is preliminary data.</text>
</comment>
<feature type="compositionally biased region" description="Pro residues" evidence="1">
    <location>
        <begin position="116"/>
        <end position="125"/>
    </location>
</feature>
<gene>
    <name evidence="2" type="ORF">SCF082_LOCUS43877</name>
</gene>
<dbReference type="EMBL" id="CAXAMM010040451">
    <property type="protein sequence ID" value="CAK9093280.1"/>
    <property type="molecule type" value="Genomic_DNA"/>
</dbReference>
<feature type="region of interest" description="Disordered" evidence="1">
    <location>
        <begin position="502"/>
        <end position="531"/>
    </location>
</feature>
<dbReference type="Proteomes" id="UP001642464">
    <property type="component" value="Unassembled WGS sequence"/>
</dbReference>
<accession>A0ABP0R0W1</accession>
<protein>
    <submittedName>
        <fullName evidence="2">Uncharacterized protein</fullName>
    </submittedName>
</protein>
<sequence length="828" mass="88526">MRTQWHLGSPLPYLLFASQLALHRYAIINISQPAAELNRPHIFTIFRTTNSSVSLDFTATDSAGKAVAQAAVNLQQASRRLESDLPLSGRQLSARRRFGGGYSGGSSYSSPRRRTPSPPPSPPYTSPRRRTGTPSTASTGSASGSRRRTFGYDNKVHNNPSNPGAGNYGYQTPGAAASNFGGRIPTGTPYGYTGYGGYGSSSESDWSEDVPHGAPPGYGYGGYAASAAPAAPVGHPIYGTQMAQPNPYWQGAAQPTQGVVIQGSPVTGGTGRYASGGFMDTAAPNGSSWTNLCQHHDVIISNGMIAGPWGECLAWAVAYEQQNPGWHQDPRFAAEGPAGQVIGAITAKANPSMLGQVVEAAEIFGLTVDIPVMADVEEAEESAAPTDFVEMTEERHDHERSLGGFQDGKGKEKGMGQPANFVEDVVTIHNKYIEGSLDLFAGYATITMSKPTTAEYEPHILTIFRTAKNPVQLNFIARDARGIIADQRQGVSLQGHARRARRLAEEVPSAVPNADSANRSTDGPADHSTEFCDEDCQSRQLFSMRRRTASSVRRRGTGIKPVNINPMSWFTPRRRRAAAAAAGYGGSYHNPYTSYLGPYGYPSSSYASQMFGGHMPMATPYGYSGARTWSGACRSCVSSYGAQRCNVMVSPNFDAARDDLMSTGFIPSQVSWPLVINVTHISGTDFDPSTICPPQDAAQQAAWKAPPMKQVFFTLSALPGRSPDMLGNSHGYGYGPGSYGSSGYSTGSSVLSNLLLLCSCLTCCYFLDRCRKGIEHPHPMGVYDGPLPGAPGMPGAPNPYWHGQDAGHCHGHHGEVVQGQVINDPHWR</sequence>
<proteinExistence type="predicted"/>
<feature type="region of interest" description="Disordered" evidence="1">
    <location>
        <begin position="85"/>
        <end position="170"/>
    </location>
</feature>
<evidence type="ECO:0000313" key="3">
    <source>
        <dbReference type="Proteomes" id="UP001642464"/>
    </source>
</evidence>
<keyword evidence="3" id="KW-1185">Reference proteome</keyword>
<organism evidence="2 3">
    <name type="scientific">Durusdinium trenchii</name>
    <dbReference type="NCBI Taxonomy" id="1381693"/>
    <lineage>
        <taxon>Eukaryota</taxon>
        <taxon>Sar</taxon>
        <taxon>Alveolata</taxon>
        <taxon>Dinophyceae</taxon>
        <taxon>Suessiales</taxon>
        <taxon>Symbiodiniaceae</taxon>
        <taxon>Durusdinium</taxon>
    </lineage>
</organism>
<name>A0ABP0R0W1_9DINO</name>
<reference evidence="2 3" key="1">
    <citation type="submission" date="2024-02" db="EMBL/GenBank/DDBJ databases">
        <authorList>
            <person name="Chen Y."/>
            <person name="Shah S."/>
            <person name="Dougan E. K."/>
            <person name="Thang M."/>
            <person name="Chan C."/>
        </authorList>
    </citation>
    <scope>NUCLEOTIDE SEQUENCE [LARGE SCALE GENOMIC DNA]</scope>
</reference>
<evidence type="ECO:0000313" key="2">
    <source>
        <dbReference type="EMBL" id="CAK9093280.1"/>
    </source>
</evidence>
<feature type="region of interest" description="Disordered" evidence="1">
    <location>
        <begin position="397"/>
        <end position="416"/>
    </location>
</feature>
<evidence type="ECO:0000256" key="1">
    <source>
        <dbReference type="SAM" id="MobiDB-lite"/>
    </source>
</evidence>
<feature type="compositionally biased region" description="Low complexity" evidence="1">
    <location>
        <begin position="132"/>
        <end position="144"/>
    </location>
</feature>